<dbReference type="GO" id="GO:0009103">
    <property type="term" value="P:lipopolysaccharide biosynthetic process"/>
    <property type="evidence" value="ECO:0007669"/>
    <property type="project" value="TreeGrafter"/>
</dbReference>
<accession>A0A1T5EM61</accession>
<feature type="transmembrane region" description="Helical" evidence="7">
    <location>
        <begin position="42"/>
        <end position="59"/>
    </location>
</feature>
<dbReference type="Proteomes" id="UP000190852">
    <property type="component" value="Unassembled WGS sequence"/>
</dbReference>
<keyword evidence="5 7" id="KW-1133">Transmembrane helix</keyword>
<name>A0A1T5EM61_9BACT</name>
<dbReference type="GO" id="GO:0016780">
    <property type="term" value="F:phosphotransferase activity, for other substituted phosphate groups"/>
    <property type="evidence" value="ECO:0007669"/>
    <property type="project" value="InterPro"/>
</dbReference>
<dbReference type="InterPro" id="IPR000715">
    <property type="entry name" value="Glycosyl_transferase_4"/>
</dbReference>
<evidence type="ECO:0000256" key="6">
    <source>
        <dbReference type="ARBA" id="ARBA00023136"/>
    </source>
</evidence>
<dbReference type="GO" id="GO:0071555">
    <property type="term" value="P:cell wall organization"/>
    <property type="evidence" value="ECO:0007669"/>
    <property type="project" value="TreeGrafter"/>
</dbReference>
<dbReference type="GO" id="GO:0005886">
    <property type="term" value="C:plasma membrane"/>
    <property type="evidence" value="ECO:0007669"/>
    <property type="project" value="UniProtKB-SubCell"/>
</dbReference>
<gene>
    <name evidence="8" type="ORF">SAMN05660349_03034</name>
</gene>
<evidence type="ECO:0000256" key="4">
    <source>
        <dbReference type="ARBA" id="ARBA00022692"/>
    </source>
</evidence>
<keyword evidence="6 7" id="KW-0472">Membrane</keyword>
<dbReference type="PANTHER" id="PTHR22926:SF3">
    <property type="entry name" value="UNDECAPRENYL-PHOSPHATE ALPHA-N-ACETYLGLUCOSAMINYL 1-PHOSPHATE TRANSFERASE"/>
    <property type="match status" value="1"/>
</dbReference>
<evidence type="ECO:0000313" key="8">
    <source>
        <dbReference type="EMBL" id="SKB84848.1"/>
    </source>
</evidence>
<feature type="transmembrane region" description="Helical" evidence="7">
    <location>
        <begin position="115"/>
        <end position="131"/>
    </location>
</feature>
<feature type="transmembrane region" description="Helical" evidence="7">
    <location>
        <begin position="6"/>
        <end position="22"/>
    </location>
</feature>
<evidence type="ECO:0000256" key="5">
    <source>
        <dbReference type="ARBA" id="ARBA00022989"/>
    </source>
</evidence>
<evidence type="ECO:0000256" key="2">
    <source>
        <dbReference type="ARBA" id="ARBA00022475"/>
    </source>
</evidence>
<protein>
    <submittedName>
        <fullName evidence="8">UDP-N-acetylmuramyl pentapeptide phosphotransferase/UDP-N-acetylglucosamine-1-phosphate transferase</fullName>
    </submittedName>
</protein>
<evidence type="ECO:0000256" key="3">
    <source>
        <dbReference type="ARBA" id="ARBA00022679"/>
    </source>
</evidence>
<evidence type="ECO:0000313" key="9">
    <source>
        <dbReference type="Proteomes" id="UP000190852"/>
    </source>
</evidence>
<keyword evidence="4 7" id="KW-0812">Transmembrane</keyword>
<evidence type="ECO:0000256" key="1">
    <source>
        <dbReference type="ARBA" id="ARBA00004651"/>
    </source>
</evidence>
<dbReference type="EMBL" id="FUYQ01000028">
    <property type="protein sequence ID" value="SKB84848.1"/>
    <property type="molecule type" value="Genomic_DNA"/>
</dbReference>
<dbReference type="Pfam" id="PF00953">
    <property type="entry name" value="Glycos_transf_4"/>
    <property type="match status" value="1"/>
</dbReference>
<dbReference type="GO" id="GO:0044038">
    <property type="term" value="P:cell wall macromolecule biosynthetic process"/>
    <property type="evidence" value="ECO:0007669"/>
    <property type="project" value="TreeGrafter"/>
</dbReference>
<keyword evidence="9" id="KW-1185">Reference proteome</keyword>
<keyword evidence="3 8" id="KW-0808">Transferase</keyword>
<feature type="transmembrane region" description="Helical" evidence="7">
    <location>
        <begin position="260"/>
        <end position="282"/>
    </location>
</feature>
<evidence type="ECO:0000256" key="7">
    <source>
        <dbReference type="SAM" id="Phobius"/>
    </source>
</evidence>
<proteinExistence type="predicted"/>
<dbReference type="PANTHER" id="PTHR22926">
    <property type="entry name" value="PHOSPHO-N-ACETYLMURAMOYL-PENTAPEPTIDE-TRANSFERASE"/>
    <property type="match status" value="1"/>
</dbReference>
<dbReference type="RefSeq" id="WP_079684430.1">
    <property type="nucleotide sequence ID" value="NZ_FUYQ01000028.1"/>
</dbReference>
<feature type="transmembrane region" description="Helical" evidence="7">
    <location>
        <begin position="167"/>
        <end position="183"/>
    </location>
</feature>
<comment type="subcellular location">
    <subcellularLocation>
        <location evidence="1">Cell membrane</location>
        <topology evidence="1">Multi-pass membrane protein</topology>
    </subcellularLocation>
</comment>
<feature type="transmembrane region" description="Helical" evidence="7">
    <location>
        <begin position="190"/>
        <end position="211"/>
    </location>
</feature>
<feature type="transmembrane region" description="Helical" evidence="7">
    <location>
        <begin position="288"/>
        <end position="307"/>
    </location>
</feature>
<organism evidence="8 9">
    <name type="scientific">Parabacteroides chartae</name>
    <dbReference type="NCBI Taxonomy" id="1037355"/>
    <lineage>
        <taxon>Bacteria</taxon>
        <taxon>Pseudomonadati</taxon>
        <taxon>Bacteroidota</taxon>
        <taxon>Bacteroidia</taxon>
        <taxon>Bacteroidales</taxon>
        <taxon>Tannerellaceae</taxon>
        <taxon>Parabacteroides</taxon>
    </lineage>
</organism>
<sequence>MWIYLIITVLLLVAELIYFKIADQLKLVVRPEQKNFQQRTTWRGGGVIFYMAALIYCIWYGFPYPWFFAGLTVAAITGFANDMHPLKEWKRKILISCGLLLMFMELGLFTDYPLWYIIPALVVCVAVINSYRNMNKINGITGAYSFVVIIILAYLNQKFTPFTDQRFLYIILLSIIIFSFFNFRYKAVSFSGMVGSASIGLIVLFLVGKLILVTQDISHLVLLLVYGMDTLLSAIHGLISHREKGCPHFQYVYQIIVYKLNFPQIFVSAIYAAAQAIIFAGYELFYPYRWWYLGIVILLLTVAYITFIRKHCNLIHHTHK</sequence>
<feature type="transmembrane region" description="Helical" evidence="7">
    <location>
        <begin position="217"/>
        <end position="239"/>
    </location>
</feature>
<dbReference type="AlphaFoldDB" id="A0A1T5EM61"/>
<reference evidence="9" key="1">
    <citation type="submission" date="2017-02" db="EMBL/GenBank/DDBJ databases">
        <authorList>
            <person name="Varghese N."/>
            <person name="Submissions S."/>
        </authorList>
    </citation>
    <scope>NUCLEOTIDE SEQUENCE [LARGE SCALE GENOMIC DNA]</scope>
    <source>
        <strain evidence="9">DSM 24967</strain>
    </source>
</reference>
<feature type="transmembrane region" description="Helical" evidence="7">
    <location>
        <begin position="138"/>
        <end position="155"/>
    </location>
</feature>
<keyword evidence="2" id="KW-1003">Cell membrane</keyword>